<reference evidence="1" key="1">
    <citation type="submission" date="2014-05" db="EMBL/GenBank/DDBJ databases">
        <authorList>
            <person name="Chronopoulou M."/>
        </authorList>
    </citation>
    <scope>NUCLEOTIDE SEQUENCE</scope>
    <source>
        <tissue evidence="1">Whole organism</tissue>
    </source>
</reference>
<proteinExistence type="predicted"/>
<protein>
    <submittedName>
        <fullName evidence="1">Uncharacterized protein</fullName>
    </submittedName>
</protein>
<dbReference type="AlphaFoldDB" id="A0A0K2U048"/>
<dbReference type="EMBL" id="HACA01013961">
    <property type="protein sequence ID" value="CDW31322.1"/>
    <property type="molecule type" value="Transcribed_RNA"/>
</dbReference>
<organism evidence="1">
    <name type="scientific">Lepeophtheirus salmonis</name>
    <name type="common">Salmon louse</name>
    <name type="synonym">Caligus salmonis</name>
    <dbReference type="NCBI Taxonomy" id="72036"/>
    <lineage>
        <taxon>Eukaryota</taxon>
        <taxon>Metazoa</taxon>
        <taxon>Ecdysozoa</taxon>
        <taxon>Arthropoda</taxon>
        <taxon>Crustacea</taxon>
        <taxon>Multicrustacea</taxon>
        <taxon>Hexanauplia</taxon>
        <taxon>Copepoda</taxon>
        <taxon>Siphonostomatoida</taxon>
        <taxon>Caligidae</taxon>
        <taxon>Lepeophtheirus</taxon>
    </lineage>
</organism>
<evidence type="ECO:0000313" key="1">
    <source>
        <dbReference type="EMBL" id="CDW31322.1"/>
    </source>
</evidence>
<accession>A0A0K2U048</accession>
<name>A0A0K2U048_LEPSM</name>
<feature type="non-terminal residue" evidence="1">
    <location>
        <position position="1"/>
    </location>
</feature>
<sequence length="139" mass="14334">CERILLLDSHFGEDVVELASPFSILLQLTATEFNCCFTCEGTITGIVTTEELLKVGVTVAEGLVEIICLLSTSGLIGLVVVDVPATEGKGGIEGVCIIVTIGTPLLAGIVGISLGSKEEKSDDATEVITGLSGNVEILL</sequence>